<dbReference type="InterPro" id="IPR052544">
    <property type="entry name" value="Bacteriocin_Proc_Enz"/>
</dbReference>
<dbReference type="STRING" id="1121400.SAMN02746065_13134"/>
<dbReference type="Gene3D" id="3.40.109.10">
    <property type="entry name" value="NADH Oxidase"/>
    <property type="match status" value="1"/>
</dbReference>
<evidence type="ECO:0000259" key="1">
    <source>
        <dbReference type="Pfam" id="PF00881"/>
    </source>
</evidence>
<dbReference type="PANTHER" id="PTHR43745">
    <property type="entry name" value="NITROREDUCTASE MJ1384-RELATED"/>
    <property type="match status" value="1"/>
</dbReference>
<dbReference type="AlphaFoldDB" id="A0A1W2EHQ1"/>
<dbReference type="Pfam" id="PF00881">
    <property type="entry name" value="Nitroreductase"/>
    <property type="match status" value="1"/>
</dbReference>
<protein>
    <submittedName>
        <fullName evidence="2">SagB-type dehydrogenase domain-containing protein</fullName>
    </submittedName>
</protein>
<organism evidence="2 3">
    <name type="scientific">Desulfocicer vacuolatum DSM 3385</name>
    <dbReference type="NCBI Taxonomy" id="1121400"/>
    <lineage>
        <taxon>Bacteria</taxon>
        <taxon>Pseudomonadati</taxon>
        <taxon>Thermodesulfobacteriota</taxon>
        <taxon>Desulfobacteria</taxon>
        <taxon>Desulfobacterales</taxon>
        <taxon>Desulfobacteraceae</taxon>
        <taxon>Desulfocicer</taxon>
    </lineage>
</organism>
<dbReference type="NCBIfam" id="TIGR03605">
    <property type="entry name" value="antibiot_sagB"/>
    <property type="match status" value="1"/>
</dbReference>
<gene>
    <name evidence="2" type="ORF">SAMN02746065_13134</name>
</gene>
<dbReference type="CDD" id="cd02142">
    <property type="entry name" value="McbC_SagB-like_oxidoreductase"/>
    <property type="match status" value="1"/>
</dbReference>
<keyword evidence="3" id="KW-1185">Reference proteome</keyword>
<dbReference type="PANTHER" id="PTHR43745:SF2">
    <property type="entry name" value="NITROREDUCTASE MJ1384-RELATED"/>
    <property type="match status" value="1"/>
</dbReference>
<dbReference type="EMBL" id="FWXY01000031">
    <property type="protein sequence ID" value="SMD08972.1"/>
    <property type="molecule type" value="Genomic_DNA"/>
</dbReference>
<dbReference type="SUPFAM" id="SSF55469">
    <property type="entry name" value="FMN-dependent nitroreductase-like"/>
    <property type="match status" value="1"/>
</dbReference>
<name>A0A1W2EHQ1_9BACT</name>
<dbReference type="InterPro" id="IPR029479">
    <property type="entry name" value="Nitroreductase"/>
</dbReference>
<evidence type="ECO:0000313" key="3">
    <source>
        <dbReference type="Proteomes" id="UP000192418"/>
    </source>
</evidence>
<feature type="domain" description="Nitroreductase" evidence="1">
    <location>
        <begin position="68"/>
        <end position="250"/>
    </location>
</feature>
<dbReference type="OrthoDB" id="9801593at2"/>
<dbReference type="InterPro" id="IPR020051">
    <property type="entry name" value="SagB-type_dehydrogenase"/>
</dbReference>
<dbReference type="Proteomes" id="UP000192418">
    <property type="component" value="Unassembled WGS sequence"/>
</dbReference>
<dbReference type="InterPro" id="IPR000415">
    <property type="entry name" value="Nitroreductase-like"/>
</dbReference>
<accession>A0A1W2EHQ1</accession>
<sequence length="251" mass="28517">MDTQAMKTYRYFLKDSIRKRINFRNTDQNRNISPPPIQNPCPADAKRIDLPGPKEWENIAPVDLTQAIANRKSHRKYLAQSLSKEELAYLLWTTQGLRESPTHGHAYRTVPSAGCRHAFETYLAVFNVEELEPGIYRYLPLDHQLVFEFSDEMLSEKMIHGSLGQTYPGRSAVTFIWVAVPYRMEWRYGLAAHKVIALDAGHVCQNLYLACEAVGAGTCAIAAYDQEEMDEFLGLDGENEFVIYLAPVGKI</sequence>
<proteinExistence type="predicted"/>
<evidence type="ECO:0000313" key="2">
    <source>
        <dbReference type="EMBL" id="SMD08972.1"/>
    </source>
</evidence>
<dbReference type="GO" id="GO:0016491">
    <property type="term" value="F:oxidoreductase activity"/>
    <property type="evidence" value="ECO:0007669"/>
    <property type="project" value="InterPro"/>
</dbReference>
<reference evidence="2 3" key="1">
    <citation type="submission" date="2017-04" db="EMBL/GenBank/DDBJ databases">
        <authorList>
            <person name="Afonso C.L."/>
            <person name="Miller P.J."/>
            <person name="Scott M.A."/>
            <person name="Spackman E."/>
            <person name="Goraichik I."/>
            <person name="Dimitrov K.M."/>
            <person name="Suarez D.L."/>
            <person name="Swayne D.E."/>
        </authorList>
    </citation>
    <scope>NUCLEOTIDE SEQUENCE [LARGE SCALE GENOMIC DNA]</scope>
    <source>
        <strain evidence="2 3">DSM 3385</strain>
    </source>
</reference>